<dbReference type="Proteomes" id="UP000001726">
    <property type="component" value="Chromosome"/>
</dbReference>
<gene>
    <name evidence="2" type="ordered locus">ETA_13910</name>
</gene>
<proteinExistence type="predicted"/>
<dbReference type="CDD" id="cd08490">
    <property type="entry name" value="PBP2_NikA_DppA_OppA_like_3"/>
    <property type="match status" value="1"/>
</dbReference>
<name>B2VFJ8_ERWT9</name>
<dbReference type="PANTHER" id="PTHR30290:SF83">
    <property type="entry name" value="ABC TRANSPORTER SUBSTRATE-BINDING PROTEIN"/>
    <property type="match status" value="1"/>
</dbReference>
<dbReference type="AlphaFoldDB" id="B2VFJ8"/>
<dbReference type="EMBL" id="CU468135">
    <property type="protein sequence ID" value="CAO96437.1"/>
    <property type="molecule type" value="Genomic_DNA"/>
</dbReference>
<dbReference type="PANTHER" id="PTHR30290">
    <property type="entry name" value="PERIPLASMIC BINDING COMPONENT OF ABC TRANSPORTER"/>
    <property type="match status" value="1"/>
</dbReference>
<evidence type="ECO:0000259" key="1">
    <source>
        <dbReference type="Pfam" id="PF00496"/>
    </source>
</evidence>
<dbReference type="GO" id="GO:0043190">
    <property type="term" value="C:ATP-binding cassette (ABC) transporter complex"/>
    <property type="evidence" value="ECO:0007669"/>
    <property type="project" value="InterPro"/>
</dbReference>
<organism evidence="2 3">
    <name type="scientific">Erwinia tasmaniensis (strain DSM 17950 / CFBP 7177 / CIP 109463 / NCPPB 4357 / Et1/99)</name>
    <dbReference type="NCBI Taxonomy" id="465817"/>
    <lineage>
        <taxon>Bacteria</taxon>
        <taxon>Pseudomonadati</taxon>
        <taxon>Pseudomonadota</taxon>
        <taxon>Gammaproteobacteria</taxon>
        <taxon>Enterobacterales</taxon>
        <taxon>Erwiniaceae</taxon>
        <taxon>Erwinia</taxon>
    </lineage>
</organism>
<dbReference type="HOGENOM" id="CLU_017028_7_5_6"/>
<dbReference type="Gene3D" id="3.10.105.10">
    <property type="entry name" value="Dipeptide-binding Protein, Domain 3"/>
    <property type="match status" value="1"/>
</dbReference>
<dbReference type="Pfam" id="PF00496">
    <property type="entry name" value="SBP_bac_5"/>
    <property type="match status" value="1"/>
</dbReference>
<evidence type="ECO:0000313" key="2">
    <source>
        <dbReference type="EMBL" id="CAO96437.1"/>
    </source>
</evidence>
<dbReference type="GO" id="GO:1904680">
    <property type="term" value="F:peptide transmembrane transporter activity"/>
    <property type="evidence" value="ECO:0007669"/>
    <property type="project" value="TreeGrafter"/>
</dbReference>
<dbReference type="GO" id="GO:0015833">
    <property type="term" value="P:peptide transport"/>
    <property type="evidence" value="ECO:0007669"/>
    <property type="project" value="TreeGrafter"/>
</dbReference>
<dbReference type="InterPro" id="IPR039424">
    <property type="entry name" value="SBP_5"/>
</dbReference>
<keyword evidence="3" id="KW-1185">Reference proteome</keyword>
<dbReference type="eggNOG" id="COG0747">
    <property type="taxonomic scope" value="Bacteria"/>
</dbReference>
<dbReference type="Gene3D" id="3.40.190.10">
    <property type="entry name" value="Periplasmic binding protein-like II"/>
    <property type="match status" value="1"/>
</dbReference>
<sequence>MWAWPAWFHVSGERINNLMYKFALLPLLTLMLAVVNGPASAAPERIAALVAPFEIKGSDPTLSGDIFLKMSIVETLVNADSAGQPLPGLASSWSVSADGLLWRFNLRSGVMYHDGSPLTAQSVVNALDVARSKPGLLDKAPIAAIRAENQQVLIELKQPFTPLLSMLAENRAQILAPASYDDAHKVVQVIGTGPYRLTSFQPPQKLTVARFHDYWGSAPSIEQASYMAVGRAETRALLAESGDADLVLNLDPASRSRLKKNAKVQLLAIAIPRTVLLKVNAGYPLLNDVRARQALSMALDREGIARAILRYQAAADRLFPPSVAQWHNPSLTPLGHNVPQAQALLAELGWKPGADGTLQRNGQPFSLTLTTYPDRPELPLIAAAIQQQLRDIGVKVAINSTNSGEIAAKHHDGSLELALVARNFALTPDPLGTLLQDYAPQGGDWGAMNWSDATFNQTLAGLVTGSDPADGQKQREQLTRILQSELPTIPVAWYQQSAAVSHRLSGAVLDPFERSFGLEKMRWAE</sequence>
<dbReference type="GO" id="GO:0030288">
    <property type="term" value="C:outer membrane-bounded periplasmic space"/>
    <property type="evidence" value="ECO:0007669"/>
    <property type="project" value="UniProtKB-ARBA"/>
</dbReference>
<protein>
    <submittedName>
        <fullName evidence="2">Extracellular solute-binding protein, family 5</fullName>
    </submittedName>
</protein>
<dbReference type="InterPro" id="IPR000914">
    <property type="entry name" value="SBP_5_dom"/>
</dbReference>
<dbReference type="PIRSF" id="PIRSF002741">
    <property type="entry name" value="MppA"/>
    <property type="match status" value="1"/>
</dbReference>
<dbReference type="InterPro" id="IPR030678">
    <property type="entry name" value="Peptide/Ni-bd"/>
</dbReference>
<dbReference type="STRING" id="465817.ETA_13910"/>
<dbReference type="KEGG" id="eta:ETA_13910"/>
<accession>B2VFJ8</accession>
<dbReference type="SUPFAM" id="SSF53850">
    <property type="entry name" value="Periplasmic binding protein-like II"/>
    <property type="match status" value="1"/>
</dbReference>
<evidence type="ECO:0000313" key="3">
    <source>
        <dbReference type="Proteomes" id="UP000001726"/>
    </source>
</evidence>
<feature type="domain" description="Solute-binding protein family 5" evidence="1">
    <location>
        <begin position="85"/>
        <end position="441"/>
    </location>
</feature>
<reference evidence="2 3" key="1">
    <citation type="journal article" date="2008" name="Environ. Microbiol.">
        <title>The genome of Erwinia tasmaniensis strain Et1/99, a non-pathogenic bacterium in the genus Erwinia.</title>
        <authorList>
            <person name="Kube M."/>
            <person name="Migdoll A.M."/>
            <person name="Mueller I."/>
            <person name="Kuhl H."/>
            <person name="Beck A."/>
            <person name="Reinhardt R."/>
            <person name="Geider K."/>
        </authorList>
    </citation>
    <scope>NUCLEOTIDE SEQUENCE [LARGE SCALE GENOMIC DNA]</scope>
    <source>
        <strain evidence="3">DSM 17950 / CFBP 7177 / CIP 109463 / NCPPB 4357 / Et1/99</strain>
    </source>
</reference>